<keyword evidence="1" id="KW-0812">Transmembrane</keyword>
<evidence type="ECO:0000256" key="1">
    <source>
        <dbReference type="SAM" id="Phobius"/>
    </source>
</evidence>
<keyword evidence="3" id="KW-1185">Reference proteome</keyword>
<protein>
    <submittedName>
        <fullName evidence="2">NUDIX hydrolase</fullName>
    </submittedName>
</protein>
<keyword evidence="1" id="KW-0472">Membrane</keyword>
<dbReference type="GO" id="GO:0016787">
    <property type="term" value="F:hydrolase activity"/>
    <property type="evidence" value="ECO:0007669"/>
    <property type="project" value="UniProtKB-KW"/>
</dbReference>
<evidence type="ECO:0000313" key="3">
    <source>
        <dbReference type="Proteomes" id="UP001183202"/>
    </source>
</evidence>
<proteinExistence type="predicted"/>
<sequence>MTAPNLGTLVPALTPTGWAIVVVALLLVAVVTWICVVRARRLDRLHRRTDAARAGLADALDRRGDLALQVADALAVAPAVPGAASDAAVLRAAAHDALDACRAALRCAGAGLDPCEAAENTLTRRLAGLDRGALAPGLVAELGDVEQSVVIARRVHNDAVRDTLDLRSRRLVRWLRLAGTAPPPVYFEIADPQLWRPTPDPSASAAAGTATGPTG</sequence>
<dbReference type="EMBL" id="JAVREJ010000040">
    <property type="protein sequence ID" value="MDT0353670.1"/>
    <property type="molecule type" value="Genomic_DNA"/>
</dbReference>
<keyword evidence="2" id="KW-0378">Hydrolase</keyword>
<gene>
    <name evidence="2" type="ORF">RM445_29690</name>
</gene>
<comment type="caution">
    <text evidence="2">The sequence shown here is derived from an EMBL/GenBank/DDBJ whole genome shotgun (WGS) entry which is preliminary data.</text>
</comment>
<dbReference type="Proteomes" id="UP001183202">
    <property type="component" value="Unassembled WGS sequence"/>
</dbReference>
<reference evidence="3" key="1">
    <citation type="submission" date="2023-07" db="EMBL/GenBank/DDBJ databases">
        <title>30 novel species of actinomycetes from the DSMZ collection.</title>
        <authorList>
            <person name="Nouioui I."/>
        </authorList>
    </citation>
    <scope>NUCLEOTIDE SEQUENCE [LARGE SCALE GENOMIC DNA]</scope>
    <source>
        <strain evidence="3">DSM 45834</strain>
    </source>
</reference>
<feature type="transmembrane region" description="Helical" evidence="1">
    <location>
        <begin position="16"/>
        <end position="37"/>
    </location>
</feature>
<organism evidence="2 3">
    <name type="scientific">Pseudonocardia charpentierae</name>
    <dbReference type="NCBI Taxonomy" id="3075545"/>
    <lineage>
        <taxon>Bacteria</taxon>
        <taxon>Bacillati</taxon>
        <taxon>Actinomycetota</taxon>
        <taxon>Actinomycetes</taxon>
        <taxon>Pseudonocardiales</taxon>
        <taxon>Pseudonocardiaceae</taxon>
        <taxon>Pseudonocardia</taxon>
    </lineage>
</organism>
<name>A0ABU2NI79_9PSEU</name>
<accession>A0ABU2NI79</accession>
<keyword evidence="1" id="KW-1133">Transmembrane helix</keyword>
<dbReference type="RefSeq" id="WP_311560181.1">
    <property type="nucleotide sequence ID" value="NZ_JAVREJ010000040.1"/>
</dbReference>
<evidence type="ECO:0000313" key="2">
    <source>
        <dbReference type="EMBL" id="MDT0353670.1"/>
    </source>
</evidence>